<dbReference type="PROSITE" id="PS00194">
    <property type="entry name" value="THIOREDOXIN_1"/>
    <property type="match status" value="2"/>
</dbReference>
<dbReference type="EMBL" id="WSQA01000002">
    <property type="protein sequence ID" value="MVZ61190.1"/>
    <property type="molecule type" value="Genomic_DNA"/>
</dbReference>
<name>A0A6N8KUP0_9SPHI</name>
<dbReference type="PANTHER" id="PTHR32234:SF0">
    <property type="entry name" value="THIOL:DISULFIDE INTERCHANGE PROTEIN DSBD"/>
    <property type="match status" value="1"/>
</dbReference>
<feature type="signal peptide" evidence="2">
    <location>
        <begin position="1"/>
        <end position="28"/>
    </location>
</feature>
<evidence type="ECO:0000259" key="3">
    <source>
        <dbReference type="PROSITE" id="PS51352"/>
    </source>
</evidence>
<evidence type="ECO:0000256" key="1">
    <source>
        <dbReference type="ARBA" id="ARBA00023284"/>
    </source>
</evidence>
<dbReference type="PANTHER" id="PTHR32234">
    <property type="entry name" value="THIOL:DISULFIDE INTERCHANGE PROTEIN DSBD"/>
    <property type="match status" value="1"/>
</dbReference>
<dbReference type="Pfam" id="PF13899">
    <property type="entry name" value="Thioredoxin_7"/>
    <property type="match status" value="1"/>
</dbReference>
<dbReference type="InterPro" id="IPR017937">
    <property type="entry name" value="Thioredoxin_CS"/>
</dbReference>
<reference evidence="4 5" key="1">
    <citation type="submission" date="2019-12" db="EMBL/GenBank/DDBJ databases">
        <authorList>
            <person name="Dong K."/>
        </authorList>
    </citation>
    <scope>NUCLEOTIDE SEQUENCE [LARGE SCALE GENOMIC DNA]</scope>
    <source>
        <strain evidence="4 5">JCM 31225</strain>
    </source>
</reference>
<feature type="domain" description="Thioredoxin" evidence="3">
    <location>
        <begin position="333"/>
        <end position="495"/>
    </location>
</feature>
<comment type="caution">
    <text evidence="4">The sequence shown here is derived from an EMBL/GenBank/DDBJ whole genome shotgun (WGS) entry which is preliminary data.</text>
</comment>
<feature type="chain" id="PRO_5026890617" evidence="2">
    <location>
        <begin position="29"/>
        <end position="495"/>
    </location>
</feature>
<accession>A0A6N8KUP0</accession>
<organism evidence="4 5">
    <name type="scientific">Sphingobacterium humi</name>
    <dbReference type="NCBI Taxonomy" id="1796905"/>
    <lineage>
        <taxon>Bacteria</taxon>
        <taxon>Pseudomonadati</taxon>
        <taxon>Bacteroidota</taxon>
        <taxon>Sphingobacteriia</taxon>
        <taxon>Sphingobacteriales</taxon>
        <taxon>Sphingobacteriaceae</taxon>
        <taxon>Sphingobacterium</taxon>
    </lineage>
</organism>
<dbReference type="PROSITE" id="PS51352">
    <property type="entry name" value="THIOREDOXIN_2"/>
    <property type="match status" value="2"/>
</dbReference>
<sequence>MRLTKMKTMRKQWACFLGFMMLCSMGMAAGRLDTVSFSKFKVYADAVQYAKKEHKYIIIDFYTDWCVPCKKMDKEVLQHPQTAYLLAGQFILLQLNAEKGEGLPLARKHKIQAYPTFVVLNPDEQEVGRVTGAQPISLFAENIKKTINVDRTDEQIIKRYAAMERSPELVNDYAFILMKKGEEASGFEVIADYYANLTLKQRLDPVNWFVFNRYTIDRQHPRIADLFAHQAEYRQSLGDQAVDNYFTKMIRRDLMYFVLANTTLDTEKDQLLYQDVLHYFEEAGIQEHPEIMPLAAIAKANMEKLPRMSYLQVLQQQLPKLNTIQVLMLLERLKPDHSADSVAVNALQEALLLKYIPEQSDYAQRRLNRTLTSIRNVNQKNGVQFEHLPFKTALGMAKLKDKYLFVDVYATWCGPCKQMDMDVFAKDEVGEFMHQHVVPLKMDGESGEGKAFLKEHNITAYPTFLVFNKEGKEVGRLVGVYAVNTFIEKLKSFMQ</sequence>
<evidence type="ECO:0000256" key="2">
    <source>
        <dbReference type="SAM" id="SignalP"/>
    </source>
</evidence>
<keyword evidence="5" id="KW-1185">Reference proteome</keyword>
<feature type="domain" description="Thioredoxin" evidence="3">
    <location>
        <begin position="23"/>
        <end position="148"/>
    </location>
</feature>
<protein>
    <submittedName>
        <fullName evidence="4">Thioredoxin fold domain-containing protein</fullName>
    </submittedName>
</protein>
<evidence type="ECO:0000313" key="4">
    <source>
        <dbReference type="EMBL" id="MVZ61190.1"/>
    </source>
</evidence>
<dbReference type="GO" id="GO:0015035">
    <property type="term" value="F:protein-disulfide reductase activity"/>
    <property type="evidence" value="ECO:0007669"/>
    <property type="project" value="TreeGrafter"/>
</dbReference>
<dbReference type="GO" id="GO:0045454">
    <property type="term" value="P:cell redox homeostasis"/>
    <property type="evidence" value="ECO:0007669"/>
    <property type="project" value="TreeGrafter"/>
</dbReference>
<keyword evidence="1" id="KW-0676">Redox-active center</keyword>
<proteinExistence type="predicted"/>
<dbReference type="Proteomes" id="UP000435036">
    <property type="component" value="Unassembled WGS sequence"/>
</dbReference>
<keyword evidence="2" id="KW-0732">Signal</keyword>
<gene>
    <name evidence="4" type="ORF">GQF63_04070</name>
</gene>
<dbReference type="Gene3D" id="3.40.30.10">
    <property type="entry name" value="Glutaredoxin"/>
    <property type="match status" value="2"/>
</dbReference>
<dbReference type="InterPro" id="IPR036249">
    <property type="entry name" value="Thioredoxin-like_sf"/>
</dbReference>
<evidence type="ECO:0000313" key="5">
    <source>
        <dbReference type="Proteomes" id="UP000435036"/>
    </source>
</evidence>
<dbReference type="Pfam" id="PF00085">
    <property type="entry name" value="Thioredoxin"/>
    <property type="match status" value="1"/>
</dbReference>
<dbReference type="InterPro" id="IPR013766">
    <property type="entry name" value="Thioredoxin_domain"/>
</dbReference>
<dbReference type="SUPFAM" id="SSF52833">
    <property type="entry name" value="Thioredoxin-like"/>
    <property type="match status" value="2"/>
</dbReference>
<dbReference type="AlphaFoldDB" id="A0A6N8KUP0"/>